<keyword evidence="4 7" id="KW-1133">Transmembrane helix</keyword>
<reference evidence="9" key="1">
    <citation type="journal article" date="2011" name="Stand. Genomic Sci.">
        <title>Genome sequence of the filamentous, gliding Thiothrix nivea neotype strain (JP2(T)).</title>
        <authorList>
            <person name="Lapidus A."/>
            <person name="Nolan M."/>
            <person name="Lucas S."/>
            <person name="Glavina Del Rio T."/>
            <person name="Tice H."/>
            <person name="Cheng J.F."/>
            <person name="Tapia R."/>
            <person name="Han C."/>
            <person name="Goodwin L."/>
            <person name="Pitluck S."/>
            <person name="Liolios K."/>
            <person name="Pagani I."/>
            <person name="Ivanova N."/>
            <person name="Huntemann M."/>
            <person name="Mavromatis K."/>
            <person name="Mikhailova N."/>
            <person name="Pati A."/>
            <person name="Chen A."/>
            <person name="Palaniappan K."/>
            <person name="Land M."/>
            <person name="Brambilla E.M."/>
            <person name="Rohde M."/>
            <person name="Abt B."/>
            <person name="Verbarg S."/>
            <person name="Goker M."/>
            <person name="Bristow J."/>
            <person name="Eisen J.A."/>
            <person name="Markowitz V."/>
            <person name="Hugenholtz P."/>
            <person name="Kyrpides N.C."/>
            <person name="Klenk H.P."/>
            <person name="Woyke T."/>
        </authorList>
    </citation>
    <scope>NUCLEOTIDE SEQUENCE [LARGE SCALE GENOMIC DNA]</scope>
    <source>
        <strain evidence="9">ATCC 35100 / DSM 5205 / JP2</strain>
    </source>
</reference>
<evidence type="ECO:0000313" key="8">
    <source>
        <dbReference type="EMBL" id="EIJ33609.1"/>
    </source>
</evidence>
<dbReference type="OrthoDB" id="9804300at2"/>
<dbReference type="SUPFAM" id="SSF81345">
    <property type="entry name" value="ABC transporter involved in vitamin B12 uptake, BtuC"/>
    <property type="match status" value="1"/>
</dbReference>
<evidence type="ECO:0000256" key="4">
    <source>
        <dbReference type="ARBA" id="ARBA00022989"/>
    </source>
</evidence>
<name>A0A656HEI6_THINJ</name>
<dbReference type="PANTHER" id="PTHR30477">
    <property type="entry name" value="ABC-TRANSPORTER METAL-BINDING PROTEIN"/>
    <property type="match status" value="1"/>
</dbReference>
<dbReference type="GO" id="GO:0055085">
    <property type="term" value="P:transmembrane transport"/>
    <property type="evidence" value="ECO:0007669"/>
    <property type="project" value="InterPro"/>
</dbReference>
<feature type="transmembrane region" description="Helical" evidence="7">
    <location>
        <begin position="198"/>
        <end position="220"/>
    </location>
</feature>
<dbReference type="EMBL" id="JH651384">
    <property type="protein sequence ID" value="EIJ33609.1"/>
    <property type="molecule type" value="Genomic_DNA"/>
</dbReference>
<dbReference type="RefSeq" id="WP_002707560.1">
    <property type="nucleotide sequence ID" value="NZ_JH651384.1"/>
</dbReference>
<feature type="transmembrane region" description="Helical" evidence="7">
    <location>
        <begin position="70"/>
        <end position="90"/>
    </location>
</feature>
<evidence type="ECO:0000256" key="5">
    <source>
        <dbReference type="ARBA" id="ARBA00023136"/>
    </source>
</evidence>
<dbReference type="InterPro" id="IPR001626">
    <property type="entry name" value="ABC_TroCD"/>
</dbReference>
<feature type="transmembrane region" description="Helical" evidence="7">
    <location>
        <begin position="20"/>
        <end position="39"/>
    </location>
</feature>
<dbReference type="Pfam" id="PF00950">
    <property type="entry name" value="ABC-3"/>
    <property type="match status" value="1"/>
</dbReference>
<organism evidence="8 9">
    <name type="scientific">Thiothrix nivea (strain ATCC 35100 / DSM 5205 / JP2)</name>
    <dbReference type="NCBI Taxonomy" id="870187"/>
    <lineage>
        <taxon>Bacteria</taxon>
        <taxon>Pseudomonadati</taxon>
        <taxon>Pseudomonadota</taxon>
        <taxon>Gammaproteobacteria</taxon>
        <taxon>Thiotrichales</taxon>
        <taxon>Thiotrichaceae</taxon>
        <taxon>Thiothrix</taxon>
    </lineage>
</organism>
<keyword evidence="5 7" id="KW-0472">Membrane</keyword>
<dbReference type="Proteomes" id="UP000005317">
    <property type="component" value="Unassembled WGS sequence"/>
</dbReference>
<feature type="transmembrane region" description="Helical" evidence="7">
    <location>
        <begin position="255"/>
        <end position="273"/>
    </location>
</feature>
<dbReference type="GO" id="GO:0010043">
    <property type="term" value="P:response to zinc ion"/>
    <property type="evidence" value="ECO:0007669"/>
    <property type="project" value="TreeGrafter"/>
</dbReference>
<accession>A0A656HEI6</accession>
<gene>
    <name evidence="8" type="ORF">Thini_0984</name>
</gene>
<dbReference type="AlphaFoldDB" id="A0A656HEI6"/>
<comment type="similarity">
    <text evidence="2 6">Belongs to the ABC-3 integral membrane protein family.</text>
</comment>
<feature type="transmembrane region" description="Helical" evidence="7">
    <location>
        <begin position="139"/>
        <end position="159"/>
    </location>
</feature>
<dbReference type="InterPro" id="IPR037294">
    <property type="entry name" value="ABC_BtuC-like"/>
</dbReference>
<dbReference type="GO" id="GO:0043190">
    <property type="term" value="C:ATP-binding cassette (ABC) transporter complex"/>
    <property type="evidence" value="ECO:0007669"/>
    <property type="project" value="InterPro"/>
</dbReference>
<evidence type="ECO:0000256" key="7">
    <source>
        <dbReference type="SAM" id="Phobius"/>
    </source>
</evidence>
<sequence>MLYDWLFAPFADYVFMQRALVGTWAMALGATPFGVFLLLRRMSLVGDAMAHAILPGVAVGYLLAGLSLTAMTLGGLVAGMVVAILTGLVARLTRLPEDASLAAFYLLSLALGVLIISSKGSNVDLVHVLFGSVLALNNAALLLVAGIASLSLLTLAVLYRPLVLECLDSAYCRSVSTFGVWTPVVFLVMVVLNLVGGFHALGTLMAVGIMILPAVIARFWTQRLGTMLAVAIAVAMLCSWLGLLMSFHFDLPSGPTIILNLGVVYIASALYGLRKQYGGVAPAQQSFHP</sequence>
<keyword evidence="6" id="KW-0813">Transport</keyword>
<evidence type="ECO:0000256" key="1">
    <source>
        <dbReference type="ARBA" id="ARBA00004141"/>
    </source>
</evidence>
<keyword evidence="3 6" id="KW-0812">Transmembrane</keyword>
<keyword evidence="9" id="KW-1185">Reference proteome</keyword>
<feature type="transmembrane region" description="Helical" evidence="7">
    <location>
        <begin position="102"/>
        <end position="119"/>
    </location>
</feature>
<evidence type="ECO:0000256" key="2">
    <source>
        <dbReference type="ARBA" id="ARBA00008034"/>
    </source>
</evidence>
<feature type="transmembrane region" description="Helical" evidence="7">
    <location>
        <begin position="227"/>
        <end position="249"/>
    </location>
</feature>
<protein>
    <submittedName>
        <fullName evidence="8">ABC-type transporter, integral membrane subunit</fullName>
    </submittedName>
</protein>
<evidence type="ECO:0000256" key="6">
    <source>
        <dbReference type="RuleBase" id="RU003943"/>
    </source>
</evidence>
<comment type="subcellular location">
    <subcellularLocation>
        <location evidence="6">Cell membrane</location>
        <topology evidence="6">Multi-pass membrane protein</topology>
    </subcellularLocation>
    <subcellularLocation>
        <location evidence="1">Membrane</location>
        <topology evidence="1">Multi-pass membrane protein</topology>
    </subcellularLocation>
</comment>
<dbReference type="PANTHER" id="PTHR30477:SF13">
    <property type="entry name" value="IRON TRANSPORT SYSTEM MEMBRANE PROTEIN HI_0360-RELATED"/>
    <property type="match status" value="1"/>
</dbReference>
<feature type="transmembrane region" description="Helical" evidence="7">
    <location>
        <begin position="44"/>
        <end position="64"/>
    </location>
</feature>
<dbReference type="Gene3D" id="1.10.3470.10">
    <property type="entry name" value="ABC transporter involved in vitamin B12 uptake, BtuC"/>
    <property type="match status" value="1"/>
</dbReference>
<proteinExistence type="inferred from homology"/>
<feature type="transmembrane region" description="Helical" evidence="7">
    <location>
        <begin position="171"/>
        <end position="192"/>
    </location>
</feature>
<evidence type="ECO:0000256" key="3">
    <source>
        <dbReference type="ARBA" id="ARBA00022692"/>
    </source>
</evidence>
<evidence type="ECO:0000313" key="9">
    <source>
        <dbReference type="Proteomes" id="UP000005317"/>
    </source>
</evidence>